<dbReference type="AlphaFoldDB" id="A0AAF1AXQ1"/>
<name>A0AAF1AXQ1_DAUCS</name>
<gene>
    <name evidence="2" type="ORF">DCAR_0415558</name>
</gene>
<reference evidence="2" key="1">
    <citation type="journal article" date="2016" name="Nat. Genet.">
        <title>A high-quality carrot genome assembly provides new insights into carotenoid accumulation and asterid genome evolution.</title>
        <authorList>
            <person name="Iorizzo M."/>
            <person name="Ellison S."/>
            <person name="Senalik D."/>
            <person name="Zeng P."/>
            <person name="Satapoomin P."/>
            <person name="Huang J."/>
            <person name="Bowman M."/>
            <person name="Iovene M."/>
            <person name="Sanseverino W."/>
            <person name="Cavagnaro P."/>
            <person name="Yildiz M."/>
            <person name="Macko-Podgorni A."/>
            <person name="Moranska E."/>
            <person name="Grzebelus E."/>
            <person name="Grzebelus D."/>
            <person name="Ashrafi H."/>
            <person name="Zheng Z."/>
            <person name="Cheng S."/>
            <person name="Spooner D."/>
            <person name="Van Deynze A."/>
            <person name="Simon P."/>
        </authorList>
    </citation>
    <scope>NUCLEOTIDE SEQUENCE</scope>
    <source>
        <tissue evidence="2">Leaf</tissue>
    </source>
</reference>
<reference evidence="2" key="2">
    <citation type="submission" date="2022-03" db="EMBL/GenBank/DDBJ databases">
        <title>Draft title - Genomic analysis of global carrot germplasm unveils the trajectory of domestication and the origin of high carotenoid orange carrot.</title>
        <authorList>
            <person name="Iorizzo M."/>
            <person name="Ellison S."/>
            <person name="Senalik D."/>
            <person name="Macko-Podgorni A."/>
            <person name="Grzebelus D."/>
            <person name="Bostan H."/>
            <person name="Rolling W."/>
            <person name="Curaba J."/>
            <person name="Simon P."/>
        </authorList>
    </citation>
    <scope>NUCLEOTIDE SEQUENCE</scope>
    <source>
        <tissue evidence="2">Leaf</tissue>
    </source>
</reference>
<dbReference type="SUPFAM" id="SSF50249">
    <property type="entry name" value="Nucleic acid-binding proteins"/>
    <property type="match status" value="2"/>
</dbReference>
<sequence>MQDAYDTLGRVDSSKMSWRLRVRVTRCWPMKSLWSDKIIAYNLILLDNDNLPVHAILTPAKWNSLDHPIVEGNVYEIADFVARIPVGKIRPVQTPKCILFTPVTSVNPVTEPDVSIPVNCFKFISLDNLNEHAPANSSSDMPIQCIGIHQIRLAFENLIGVVENPGQIIPIVTKSGPKIVHSFNITNGKRSFAVRVWEQHQSSSNVLFNDNLDTPVVVVIASARVMICPSSLSVSTMPFSKVHINLDIKESDEMRQIYAHNVNG</sequence>
<evidence type="ECO:0000313" key="3">
    <source>
        <dbReference type="Proteomes" id="UP000077755"/>
    </source>
</evidence>
<dbReference type="PANTHER" id="PTHR47165">
    <property type="entry name" value="OS03G0429900 PROTEIN"/>
    <property type="match status" value="1"/>
</dbReference>
<accession>A0AAF1AXQ1</accession>
<feature type="domain" description="Replication protein A 70 kDa DNA-binding subunit B/D first OB fold" evidence="1">
    <location>
        <begin position="5"/>
        <end position="108"/>
    </location>
</feature>
<dbReference type="Gene3D" id="2.40.50.140">
    <property type="entry name" value="Nucleic acid-binding proteins"/>
    <property type="match status" value="2"/>
</dbReference>
<evidence type="ECO:0000259" key="1">
    <source>
        <dbReference type="Pfam" id="PF02721"/>
    </source>
</evidence>
<keyword evidence="3" id="KW-1185">Reference proteome</keyword>
<dbReference type="InterPro" id="IPR012340">
    <property type="entry name" value="NA-bd_OB-fold"/>
</dbReference>
<dbReference type="InterPro" id="IPR003871">
    <property type="entry name" value="RFA1B/D_OB_1st"/>
</dbReference>
<evidence type="ECO:0000313" key="2">
    <source>
        <dbReference type="EMBL" id="WOG96225.1"/>
    </source>
</evidence>
<proteinExistence type="predicted"/>
<organism evidence="2 3">
    <name type="scientific">Daucus carota subsp. sativus</name>
    <name type="common">Carrot</name>
    <dbReference type="NCBI Taxonomy" id="79200"/>
    <lineage>
        <taxon>Eukaryota</taxon>
        <taxon>Viridiplantae</taxon>
        <taxon>Streptophyta</taxon>
        <taxon>Embryophyta</taxon>
        <taxon>Tracheophyta</taxon>
        <taxon>Spermatophyta</taxon>
        <taxon>Magnoliopsida</taxon>
        <taxon>eudicotyledons</taxon>
        <taxon>Gunneridae</taxon>
        <taxon>Pentapetalae</taxon>
        <taxon>asterids</taxon>
        <taxon>campanulids</taxon>
        <taxon>Apiales</taxon>
        <taxon>Apiaceae</taxon>
        <taxon>Apioideae</taxon>
        <taxon>Scandiceae</taxon>
        <taxon>Daucinae</taxon>
        <taxon>Daucus</taxon>
        <taxon>Daucus sect. Daucus</taxon>
    </lineage>
</organism>
<dbReference type="Pfam" id="PF02721">
    <property type="entry name" value="DUF223"/>
    <property type="match status" value="1"/>
</dbReference>
<dbReference type="PANTHER" id="PTHR47165:SF4">
    <property type="entry name" value="OS03G0429900 PROTEIN"/>
    <property type="match status" value="1"/>
</dbReference>
<dbReference type="EMBL" id="CP093346">
    <property type="protein sequence ID" value="WOG96225.1"/>
    <property type="molecule type" value="Genomic_DNA"/>
</dbReference>
<dbReference type="Proteomes" id="UP000077755">
    <property type="component" value="Chromosome 4"/>
</dbReference>
<protein>
    <recommendedName>
        <fullName evidence="1">Replication protein A 70 kDa DNA-binding subunit B/D first OB fold domain-containing protein</fullName>
    </recommendedName>
</protein>